<comment type="caution">
    <text evidence="1">The sequence shown here is derived from an EMBL/GenBank/DDBJ whole genome shotgun (WGS) entry which is preliminary data.</text>
</comment>
<reference evidence="1" key="1">
    <citation type="journal article" date="2023" name="Mol. Phylogenet. Evol.">
        <title>Genome-scale phylogeny and comparative genomics of the fungal order Sordariales.</title>
        <authorList>
            <person name="Hensen N."/>
            <person name="Bonometti L."/>
            <person name="Westerberg I."/>
            <person name="Brannstrom I.O."/>
            <person name="Guillou S."/>
            <person name="Cros-Aarteil S."/>
            <person name="Calhoun S."/>
            <person name="Haridas S."/>
            <person name="Kuo A."/>
            <person name="Mondo S."/>
            <person name="Pangilinan J."/>
            <person name="Riley R."/>
            <person name="LaButti K."/>
            <person name="Andreopoulos B."/>
            <person name="Lipzen A."/>
            <person name="Chen C."/>
            <person name="Yan M."/>
            <person name="Daum C."/>
            <person name="Ng V."/>
            <person name="Clum A."/>
            <person name="Steindorff A."/>
            <person name="Ohm R.A."/>
            <person name="Martin F."/>
            <person name="Silar P."/>
            <person name="Natvig D.O."/>
            <person name="Lalanne C."/>
            <person name="Gautier V."/>
            <person name="Ament-Velasquez S.L."/>
            <person name="Kruys A."/>
            <person name="Hutchinson M.I."/>
            <person name="Powell A.J."/>
            <person name="Barry K."/>
            <person name="Miller A.N."/>
            <person name="Grigoriev I.V."/>
            <person name="Debuchy R."/>
            <person name="Gladieux P."/>
            <person name="Hiltunen Thoren M."/>
            <person name="Johannesson H."/>
        </authorList>
    </citation>
    <scope>NUCLEOTIDE SEQUENCE</scope>
    <source>
        <strain evidence="1">CBS 757.83</strain>
    </source>
</reference>
<evidence type="ECO:0000313" key="2">
    <source>
        <dbReference type="Proteomes" id="UP001305647"/>
    </source>
</evidence>
<sequence length="235" mass="26047">MTLRVCRPKHQPTIVFVMPFPWIQQVLSKMGEEQWKPCCGCFADVLLLRTAKRTSSARCSRHDATTACFGSPKVRMPCSTPYKRNLEATVRCSALRLEVAVSGPSSRRGGRRRQSGCSVVAITKQVAAEALAFGSRCDRRVRQDSAQLGRGRSRGSPRPLRSAVGNYVFIPVFILTIDLKAKRVRLAGRAFTPHRAPPSHPVTECEVRRFCPFSQSTATDARHPLLSLDRALPCA</sequence>
<accession>A0AAN6T1T6</accession>
<evidence type="ECO:0000313" key="1">
    <source>
        <dbReference type="EMBL" id="KAK4101668.1"/>
    </source>
</evidence>
<name>A0AAN6T1T6_9PEZI</name>
<protein>
    <submittedName>
        <fullName evidence="1">Uncharacterized protein</fullName>
    </submittedName>
</protein>
<gene>
    <name evidence="1" type="ORF">N658DRAFT_50940</name>
</gene>
<dbReference type="EMBL" id="MU863634">
    <property type="protein sequence ID" value="KAK4101668.1"/>
    <property type="molecule type" value="Genomic_DNA"/>
</dbReference>
<proteinExistence type="predicted"/>
<dbReference type="AlphaFoldDB" id="A0AAN6T1T6"/>
<organism evidence="1 2">
    <name type="scientific">Parathielavia hyrcaniae</name>
    <dbReference type="NCBI Taxonomy" id="113614"/>
    <lineage>
        <taxon>Eukaryota</taxon>
        <taxon>Fungi</taxon>
        <taxon>Dikarya</taxon>
        <taxon>Ascomycota</taxon>
        <taxon>Pezizomycotina</taxon>
        <taxon>Sordariomycetes</taxon>
        <taxon>Sordariomycetidae</taxon>
        <taxon>Sordariales</taxon>
        <taxon>Chaetomiaceae</taxon>
        <taxon>Parathielavia</taxon>
    </lineage>
</organism>
<reference evidence="1" key="2">
    <citation type="submission" date="2023-05" db="EMBL/GenBank/DDBJ databases">
        <authorList>
            <consortium name="Lawrence Berkeley National Laboratory"/>
            <person name="Steindorff A."/>
            <person name="Hensen N."/>
            <person name="Bonometti L."/>
            <person name="Westerberg I."/>
            <person name="Brannstrom I.O."/>
            <person name="Guillou S."/>
            <person name="Cros-Aarteil S."/>
            <person name="Calhoun S."/>
            <person name="Haridas S."/>
            <person name="Kuo A."/>
            <person name="Mondo S."/>
            <person name="Pangilinan J."/>
            <person name="Riley R."/>
            <person name="Labutti K."/>
            <person name="Andreopoulos B."/>
            <person name="Lipzen A."/>
            <person name="Chen C."/>
            <person name="Yanf M."/>
            <person name="Daum C."/>
            <person name="Ng V."/>
            <person name="Clum A."/>
            <person name="Ohm R."/>
            <person name="Martin F."/>
            <person name="Silar P."/>
            <person name="Natvig D."/>
            <person name="Lalanne C."/>
            <person name="Gautier V."/>
            <person name="Ament-Velasquez S.L."/>
            <person name="Kruys A."/>
            <person name="Hutchinson M.I."/>
            <person name="Powell A.J."/>
            <person name="Barry K."/>
            <person name="Miller A.N."/>
            <person name="Grigoriev I.V."/>
            <person name="Debuchy R."/>
            <person name="Gladieux P."/>
            <person name="Thoren M.H."/>
            <person name="Johannesson H."/>
        </authorList>
    </citation>
    <scope>NUCLEOTIDE SEQUENCE</scope>
    <source>
        <strain evidence="1">CBS 757.83</strain>
    </source>
</reference>
<dbReference type="Proteomes" id="UP001305647">
    <property type="component" value="Unassembled WGS sequence"/>
</dbReference>
<keyword evidence="2" id="KW-1185">Reference proteome</keyword>